<dbReference type="GO" id="GO:0008422">
    <property type="term" value="F:beta-glucosidase activity"/>
    <property type="evidence" value="ECO:0007669"/>
    <property type="project" value="UniProtKB-EC"/>
</dbReference>
<dbReference type="InterPro" id="IPR019800">
    <property type="entry name" value="Glyco_hydro_3_AS"/>
</dbReference>
<evidence type="ECO:0000256" key="8">
    <source>
        <dbReference type="ARBA" id="ARBA00023295"/>
    </source>
</evidence>
<dbReference type="InterPro" id="IPR050288">
    <property type="entry name" value="Cellulose_deg_GH3"/>
</dbReference>
<dbReference type="InterPro" id="IPR013783">
    <property type="entry name" value="Ig-like_fold"/>
</dbReference>
<dbReference type="InterPro" id="IPR017853">
    <property type="entry name" value="GH"/>
</dbReference>
<evidence type="ECO:0000256" key="5">
    <source>
        <dbReference type="ARBA" id="ARBA00022801"/>
    </source>
</evidence>
<reference evidence="12" key="1">
    <citation type="submission" date="2023-01" db="EMBL/GenBank/DDBJ databases">
        <authorList>
            <person name="Piombo E."/>
        </authorList>
    </citation>
    <scope>NUCLEOTIDE SEQUENCE</scope>
</reference>
<dbReference type="SUPFAM" id="SSF51445">
    <property type="entry name" value="(Trans)glycosidases"/>
    <property type="match status" value="1"/>
</dbReference>
<dbReference type="SUPFAM" id="SSF56988">
    <property type="entry name" value="Anthrax protective antigen"/>
    <property type="match status" value="1"/>
</dbReference>
<dbReference type="EMBL" id="CABFNP030001199">
    <property type="protein sequence ID" value="CAI6092339.1"/>
    <property type="molecule type" value="Genomic_DNA"/>
</dbReference>
<keyword evidence="7 10" id="KW-0119">Carbohydrate metabolism</keyword>
<evidence type="ECO:0000313" key="12">
    <source>
        <dbReference type="EMBL" id="CAI6092339.1"/>
    </source>
</evidence>
<keyword evidence="9 10" id="KW-0624">Polysaccharide degradation</keyword>
<evidence type="ECO:0000313" key="13">
    <source>
        <dbReference type="Proteomes" id="UP001160390"/>
    </source>
</evidence>
<proteinExistence type="inferred from homology"/>
<protein>
    <recommendedName>
        <fullName evidence="4 10">beta-glucosidase</fullName>
        <ecNumber evidence="4 10">3.2.1.21</ecNumber>
    </recommendedName>
</protein>
<dbReference type="Pfam" id="PF00933">
    <property type="entry name" value="Glyco_hydro_3"/>
    <property type="match status" value="1"/>
</dbReference>
<organism evidence="12 13">
    <name type="scientific">Clonostachys chloroleuca</name>
    <dbReference type="NCBI Taxonomy" id="1926264"/>
    <lineage>
        <taxon>Eukaryota</taxon>
        <taxon>Fungi</taxon>
        <taxon>Dikarya</taxon>
        <taxon>Ascomycota</taxon>
        <taxon>Pezizomycotina</taxon>
        <taxon>Sordariomycetes</taxon>
        <taxon>Hypocreomycetidae</taxon>
        <taxon>Hypocreales</taxon>
        <taxon>Bionectriaceae</taxon>
        <taxon>Clonostachys</taxon>
    </lineage>
</organism>
<keyword evidence="5 10" id="KW-0378">Hydrolase</keyword>
<dbReference type="InterPro" id="IPR026891">
    <property type="entry name" value="Fn3-like"/>
</dbReference>
<keyword evidence="13" id="KW-1185">Reference proteome</keyword>
<evidence type="ECO:0000256" key="2">
    <source>
        <dbReference type="ARBA" id="ARBA00004987"/>
    </source>
</evidence>
<feature type="domain" description="PA14" evidence="11">
    <location>
        <begin position="404"/>
        <end position="558"/>
    </location>
</feature>
<evidence type="ECO:0000256" key="3">
    <source>
        <dbReference type="ARBA" id="ARBA00005336"/>
    </source>
</evidence>
<dbReference type="Gene3D" id="2.60.120.260">
    <property type="entry name" value="Galactose-binding domain-like"/>
    <property type="match status" value="1"/>
</dbReference>
<dbReference type="GO" id="GO:0009251">
    <property type="term" value="P:glucan catabolic process"/>
    <property type="evidence" value="ECO:0007669"/>
    <property type="project" value="TreeGrafter"/>
</dbReference>
<dbReference type="InterPro" id="IPR036962">
    <property type="entry name" value="Glyco_hydro_3_N_sf"/>
</dbReference>
<dbReference type="PANTHER" id="PTHR42715">
    <property type="entry name" value="BETA-GLUCOSIDASE"/>
    <property type="match status" value="1"/>
</dbReference>
<dbReference type="EC" id="3.2.1.21" evidence="4 10"/>
<comment type="caution">
    <text evidence="12">The sequence shown here is derived from an EMBL/GenBank/DDBJ whole genome shotgun (WGS) entry which is preliminary data.</text>
</comment>
<evidence type="ECO:0000256" key="9">
    <source>
        <dbReference type="ARBA" id="ARBA00023326"/>
    </source>
</evidence>
<dbReference type="PANTHER" id="PTHR42715:SF3">
    <property type="entry name" value="BETA-GLUCOSIDASE B-RELATED"/>
    <property type="match status" value="1"/>
</dbReference>
<dbReference type="PROSITE" id="PS51820">
    <property type="entry name" value="PA14"/>
    <property type="match status" value="1"/>
</dbReference>
<dbReference type="Pfam" id="PF07691">
    <property type="entry name" value="PA14"/>
    <property type="match status" value="1"/>
</dbReference>
<dbReference type="AlphaFoldDB" id="A0AA35Q6T0"/>
<comment type="catalytic activity">
    <reaction evidence="1 10">
        <text>Hydrolysis of terminal, non-reducing beta-D-glucosyl residues with release of beta-D-glucose.</text>
        <dbReference type="EC" id="3.2.1.21"/>
    </reaction>
</comment>
<evidence type="ECO:0000256" key="10">
    <source>
        <dbReference type="RuleBase" id="RU361161"/>
    </source>
</evidence>
<evidence type="ECO:0000256" key="4">
    <source>
        <dbReference type="ARBA" id="ARBA00012744"/>
    </source>
</evidence>
<dbReference type="SMART" id="SM01217">
    <property type="entry name" value="Fn3_like"/>
    <property type="match status" value="1"/>
</dbReference>
<comment type="similarity">
    <text evidence="3 10">Belongs to the glycosyl hydrolase 3 family.</text>
</comment>
<dbReference type="Gene3D" id="3.20.20.300">
    <property type="entry name" value="Glycoside hydrolase, family 3, N-terminal domain"/>
    <property type="match status" value="1"/>
</dbReference>
<dbReference type="Pfam" id="PF14310">
    <property type="entry name" value="Fn3-like"/>
    <property type="match status" value="1"/>
</dbReference>
<evidence type="ECO:0000256" key="1">
    <source>
        <dbReference type="ARBA" id="ARBA00000448"/>
    </source>
</evidence>
<evidence type="ECO:0000259" key="11">
    <source>
        <dbReference type="PROSITE" id="PS51820"/>
    </source>
</evidence>
<sequence>MPSSLVDSVLSTLSLKEKISLLAGGEVWSTVPLPGKGIPSIKTTDGPNGARGSKIKDGVSAACFPAACSVASTFDVDIARRIGEALGEECLTKGAKCLLAPTVCIHRHPLGGRNFESFSEDPFLGGQMGSSTVVGLQSRGVAAAVKHFVANEQETRRLDVNAIVAERPLREVYLKPFELIVKNANPWAVMTAYNKINGEHADSNAYLIQKILRAEWGWKGLVMSDWGGTNSTAEALNAGTDLEMPGPTRWRQPGDVIAAIESGKVTVETIDARACQVLEFVNRLKGFGHHEQHEPEEEAINNPNHAALIREAGSKGIVLLKNHNSCLPLTKEKLRGRKIALLGYAKECLAHGGGSASVMPHYRVTPYDAFCEHFKDCGVDISYSKGAHTFRQLPLLVNNIRDATGEPGFTYHFYQSGQSTSPIKTVHGYDKSEMSLLDGHVLENVEVELLGRFRPPETATYYFTLSSLGPCQVYVNDEVLLTQKNNCRDAMGFLFGGVPVPRTKLFMDASREYEIRVRATPPLPSDGQGLGFLQGQIGMRLGCMSSVEHDADVLSDATELAKAADYSIILTGHDPSWETEGQDRLSFSLPKEGSQDQLVEAVAAVCPNVIVVNCTGSAVALPWLDDIQALLQAWLPGQEAGHSIVDVLTGVQNPEGHLTCTFPKRLEDCPAFENFPGQTDLEGGPEVRYEEGVFVGYRHFDRLPLDTVHFPFGFGLSYTSFSFGDLEVDELRNGNYRVKIPVSNVGDVKGATAVQVYIGQSTIVPANPVKALAAFSKVSLESGQVTVVEMEVQAREFAFWDERMHAWVIEGGEYDIGVYRSAADLVAKKSVAINPRVFAP</sequence>
<dbReference type="Proteomes" id="UP001160390">
    <property type="component" value="Unassembled WGS sequence"/>
</dbReference>
<dbReference type="Gene3D" id="3.40.50.1700">
    <property type="entry name" value="Glycoside hydrolase family 3 C-terminal domain"/>
    <property type="match status" value="1"/>
</dbReference>
<dbReference type="Gene3D" id="2.60.40.10">
    <property type="entry name" value="Immunoglobulins"/>
    <property type="match status" value="1"/>
</dbReference>
<dbReference type="InterPro" id="IPR036881">
    <property type="entry name" value="Glyco_hydro_3_C_sf"/>
</dbReference>
<keyword evidence="8 10" id="KW-0326">Glycosidase</keyword>
<dbReference type="InterPro" id="IPR037524">
    <property type="entry name" value="PA14/GLEYA"/>
</dbReference>
<dbReference type="InterPro" id="IPR001764">
    <property type="entry name" value="Glyco_hydro_3_N"/>
</dbReference>
<dbReference type="SUPFAM" id="SSF52279">
    <property type="entry name" value="Beta-D-glucan exohydrolase, C-terminal domain"/>
    <property type="match status" value="1"/>
</dbReference>
<accession>A0AA35Q6T0</accession>
<evidence type="ECO:0000256" key="6">
    <source>
        <dbReference type="ARBA" id="ARBA00023180"/>
    </source>
</evidence>
<dbReference type="InterPro" id="IPR002772">
    <property type="entry name" value="Glyco_hydro_3_C"/>
</dbReference>
<gene>
    <name evidence="12" type="ORF">CCHLO57077_00016621</name>
</gene>
<comment type="pathway">
    <text evidence="2 10">Glycan metabolism; cellulose degradation.</text>
</comment>
<keyword evidence="6" id="KW-0325">Glycoprotein</keyword>
<dbReference type="InterPro" id="IPR011658">
    <property type="entry name" value="PA14_dom"/>
</dbReference>
<evidence type="ECO:0000256" key="7">
    <source>
        <dbReference type="ARBA" id="ARBA00023277"/>
    </source>
</evidence>
<dbReference type="Pfam" id="PF01915">
    <property type="entry name" value="Glyco_hydro_3_C"/>
    <property type="match status" value="1"/>
</dbReference>
<name>A0AA35Q6T0_9HYPO</name>
<dbReference type="PROSITE" id="PS00775">
    <property type="entry name" value="GLYCOSYL_HYDROL_F3"/>
    <property type="match status" value="1"/>
</dbReference>
<dbReference type="PRINTS" id="PR00133">
    <property type="entry name" value="GLHYDRLASE3"/>
</dbReference>